<dbReference type="EMBL" id="VFQC01000001">
    <property type="protein sequence ID" value="TQN31081.1"/>
    <property type="molecule type" value="Genomic_DNA"/>
</dbReference>
<comment type="similarity">
    <text evidence="3 8">Belongs to the transthyretin family. 5-hydroxyisourate hydrolase subfamily.</text>
</comment>
<dbReference type="InterPro" id="IPR000895">
    <property type="entry name" value="Transthyretin/HIU_hydrolase"/>
</dbReference>
<evidence type="ECO:0000256" key="4">
    <source>
        <dbReference type="ARBA" id="ARBA00011881"/>
    </source>
</evidence>
<dbReference type="InterPro" id="IPR014306">
    <property type="entry name" value="Hydroxyisourate_hydrolase"/>
</dbReference>
<dbReference type="InterPro" id="IPR036817">
    <property type="entry name" value="Transthyretin/HIU_hydrolase_sf"/>
</dbReference>
<feature type="region of interest" description="Disordered" evidence="9">
    <location>
        <begin position="26"/>
        <end position="60"/>
    </location>
</feature>
<comment type="subunit">
    <text evidence="4 8">Homotetramer.</text>
</comment>
<dbReference type="SUPFAM" id="SSF49472">
    <property type="entry name" value="Transthyretin (synonym: prealbumin)"/>
    <property type="match status" value="1"/>
</dbReference>
<keyword evidence="6 8" id="KW-0378">Hydrolase</keyword>
<feature type="binding site" evidence="7">
    <location>
        <position position="54"/>
    </location>
    <ligand>
        <name>substrate</name>
    </ligand>
</feature>
<feature type="binding site" evidence="7">
    <location>
        <position position="7"/>
    </location>
    <ligand>
        <name>substrate</name>
    </ligand>
</feature>
<dbReference type="SMART" id="SM00095">
    <property type="entry name" value="TR_THY"/>
    <property type="match status" value="1"/>
</dbReference>
<comment type="catalytic activity">
    <reaction evidence="1 8">
        <text>5-hydroxyisourate + H2O = 5-hydroxy-2-oxo-4-ureido-2,5-dihydro-1H-imidazole-5-carboxylate + H(+)</text>
        <dbReference type="Rhea" id="RHEA:23736"/>
        <dbReference type="ChEBI" id="CHEBI:15377"/>
        <dbReference type="ChEBI" id="CHEBI:15378"/>
        <dbReference type="ChEBI" id="CHEBI:18072"/>
        <dbReference type="ChEBI" id="CHEBI:58639"/>
        <dbReference type="EC" id="3.5.2.17"/>
    </reaction>
</comment>
<evidence type="ECO:0000256" key="1">
    <source>
        <dbReference type="ARBA" id="ARBA00001043"/>
    </source>
</evidence>
<keyword evidence="5 8" id="KW-0659">Purine metabolism</keyword>
<dbReference type="InterPro" id="IPR023418">
    <property type="entry name" value="Thyroxine_BS"/>
</dbReference>
<reference evidence="11 12" key="1">
    <citation type="submission" date="2019-06" db="EMBL/GenBank/DDBJ databases">
        <title>Sequencing the genomes of 1000 actinobacteria strains.</title>
        <authorList>
            <person name="Klenk H.-P."/>
        </authorList>
    </citation>
    <scope>NUCLEOTIDE SEQUENCE [LARGE SCALE GENOMIC DNA]</scope>
    <source>
        <strain evidence="11 12">DSM 45015</strain>
    </source>
</reference>
<dbReference type="OrthoDB" id="9792386at2"/>
<dbReference type="Pfam" id="PF00576">
    <property type="entry name" value="Transthyretin"/>
    <property type="match status" value="1"/>
</dbReference>
<dbReference type="Gene3D" id="2.60.40.180">
    <property type="entry name" value="Transthyretin/hydroxyisourate hydrolase domain"/>
    <property type="match status" value="1"/>
</dbReference>
<proteinExistence type="inferred from homology"/>
<comment type="caution">
    <text evidence="11">The sequence shown here is derived from an EMBL/GenBank/DDBJ whole genome shotgun (WGS) entry which is preliminary data.</text>
</comment>
<feature type="domain" description="Transthyretin/hydroxyisourate hydrolase" evidence="10">
    <location>
        <begin position="1"/>
        <end position="119"/>
    </location>
</feature>
<dbReference type="AlphaFoldDB" id="A0A543NGY1"/>
<dbReference type="InterPro" id="IPR023416">
    <property type="entry name" value="Transthyretin/HIU_hydrolase_d"/>
</dbReference>
<evidence type="ECO:0000256" key="9">
    <source>
        <dbReference type="SAM" id="MobiDB-lite"/>
    </source>
</evidence>
<dbReference type="PANTHER" id="PTHR10395">
    <property type="entry name" value="URICASE AND TRANSTHYRETIN-RELATED"/>
    <property type="match status" value="1"/>
</dbReference>
<dbReference type="CDD" id="cd05822">
    <property type="entry name" value="TLP_HIUase"/>
    <property type="match status" value="1"/>
</dbReference>
<dbReference type="EC" id="3.5.2.17" evidence="8"/>
<organism evidence="11 12">
    <name type="scientific">Haloactinospora alba</name>
    <dbReference type="NCBI Taxonomy" id="405555"/>
    <lineage>
        <taxon>Bacteria</taxon>
        <taxon>Bacillati</taxon>
        <taxon>Actinomycetota</taxon>
        <taxon>Actinomycetes</taxon>
        <taxon>Streptosporangiales</taxon>
        <taxon>Nocardiopsidaceae</taxon>
        <taxon>Haloactinospora</taxon>
    </lineage>
</organism>
<dbReference type="GO" id="GO:0033971">
    <property type="term" value="F:hydroxyisourate hydrolase activity"/>
    <property type="evidence" value="ECO:0007669"/>
    <property type="project" value="UniProtKB-EC"/>
</dbReference>
<dbReference type="PRINTS" id="PR00189">
    <property type="entry name" value="TRNSTHYRETIN"/>
</dbReference>
<evidence type="ECO:0000259" key="10">
    <source>
        <dbReference type="SMART" id="SM00095"/>
    </source>
</evidence>
<sequence length="120" mass="13120">MSHVTTHVLDTALGRPATGVPVRLERRAAGGAEATPGHASWETVAQSSTNEDGRVPDFGPEQLSADTYRVVFDTAHYFDRTGQQGFYPEATIAFHLTDEDAHYHIPLLLSPFAFSTYRGS</sequence>
<dbReference type="PROSITE" id="PS00768">
    <property type="entry name" value="TRANSTHYRETIN_1"/>
    <property type="match status" value="1"/>
</dbReference>
<dbReference type="GO" id="GO:0006144">
    <property type="term" value="P:purine nucleobase metabolic process"/>
    <property type="evidence" value="ECO:0007669"/>
    <property type="project" value="UniProtKB-KW"/>
</dbReference>
<evidence type="ECO:0000256" key="2">
    <source>
        <dbReference type="ARBA" id="ARBA00002704"/>
    </source>
</evidence>
<evidence type="ECO:0000313" key="12">
    <source>
        <dbReference type="Proteomes" id="UP000317422"/>
    </source>
</evidence>
<protein>
    <recommendedName>
        <fullName evidence="8">5-hydroxyisourate hydrolase</fullName>
        <shortName evidence="8">HIU hydrolase</shortName>
        <shortName evidence="8">HIUHase</shortName>
        <ecNumber evidence="8">3.5.2.17</ecNumber>
    </recommendedName>
</protein>
<dbReference type="NCBIfam" id="TIGR02962">
    <property type="entry name" value="hdxy_isourate"/>
    <property type="match status" value="1"/>
</dbReference>
<evidence type="ECO:0000256" key="8">
    <source>
        <dbReference type="RuleBase" id="RU361270"/>
    </source>
</evidence>
<evidence type="ECO:0000256" key="5">
    <source>
        <dbReference type="ARBA" id="ARBA00022631"/>
    </source>
</evidence>
<name>A0A543NGY1_9ACTN</name>
<evidence type="ECO:0000256" key="6">
    <source>
        <dbReference type="ARBA" id="ARBA00022801"/>
    </source>
</evidence>
<feature type="binding site" evidence="7">
    <location>
        <position position="117"/>
    </location>
    <ligand>
        <name>substrate</name>
    </ligand>
</feature>
<evidence type="ECO:0000256" key="3">
    <source>
        <dbReference type="ARBA" id="ARBA00009850"/>
    </source>
</evidence>
<dbReference type="PANTHER" id="PTHR10395:SF7">
    <property type="entry name" value="5-HYDROXYISOURATE HYDROLASE"/>
    <property type="match status" value="1"/>
</dbReference>
<dbReference type="Proteomes" id="UP000317422">
    <property type="component" value="Unassembled WGS sequence"/>
</dbReference>
<gene>
    <name evidence="11" type="ORF">FHX37_0970</name>
</gene>
<accession>A0A543NGY1</accession>
<dbReference type="RefSeq" id="WP_141922345.1">
    <property type="nucleotide sequence ID" value="NZ_VFQC01000001.1"/>
</dbReference>
<comment type="function">
    <text evidence="2">Catalyzes the hydrolysis of 5-hydroxyisourate (HIU) to 2-oxo-4-hydroxy-4-carboxy-5-ureidoimidazoline (OHCU).</text>
</comment>
<keyword evidence="12" id="KW-1185">Reference proteome</keyword>
<evidence type="ECO:0000313" key="11">
    <source>
        <dbReference type="EMBL" id="TQN31081.1"/>
    </source>
</evidence>
<evidence type="ECO:0000256" key="7">
    <source>
        <dbReference type="PIRSR" id="PIRSR600895-51"/>
    </source>
</evidence>